<dbReference type="EMBL" id="NHNI01000001">
    <property type="protein sequence ID" value="OZY87050.1"/>
    <property type="molecule type" value="Genomic_DNA"/>
</dbReference>
<gene>
    <name evidence="3" type="ORF">CBP51_08705</name>
</gene>
<name>A0A266QB69_9GAMM</name>
<dbReference type="InterPro" id="IPR027843">
    <property type="entry name" value="DUF4440"/>
</dbReference>
<dbReference type="Proteomes" id="UP000216101">
    <property type="component" value="Unassembled WGS sequence"/>
</dbReference>
<organism evidence="3 4">
    <name type="scientific">Cellvibrio mixtus</name>
    <dbReference type="NCBI Taxonomy" id="39650"/>
    <lineage>
        <taxon>Bacteria</taxon>
        <taxon>Pseudomonadati</taxon>
        <taxon>Pseudomonadota</taxon>
        <taxon>Gammaproteobacteria</taxon>
        <taxon>Cellvibrionales</taxon>
        <taxon>Cellvibrionaceae</taxon>
        <taxon>Cellvibrio</taxon>
    </lineage>
</organism>
<dbReference type="InterPro" id="IPR032710">
    <property type="entry name" value="NTF2-like_dom_sf"/>
</dbReference>
<keyword evidence="1" id="KW-0732">Signal</keyword>
<sequence>MKKRLLLLLCACAWANPLAAQDCLQTEALIALDARYETALQTGDAAFLQTLLAPTFYWVHNLASMKENKAELIARVQQPAEQSKQRRSHDIVAHRLADTVVLHGLSSVDKWNSDGKTYRTSRYQFMRTYVAVQGECKLLAVQTMKVWSSEIK</sequence>
<proteinExistence type="predicted"/>
<accession>A0A266QB69</accession>
<dbReference type="RefSeq" id="WP_094984551.1">
    <property type="nucleotide sequence ID" value="NZ_NHNI01000001.1"/>
</dbReference>
<reference evidence="4" key="1">
    <citation type="submission" date="2017-05" db="EMBL/GenBank/DDBJ databases">
        <authorList>
            <person name="Barney B.M."/>
        </authorList>
    </citation>
    <scope>NUCLEOTIDE SEQUENCE [LARGE SCALE GENOMIC DNA]</scope>
    <source>
        <strain evidence="4">PSBB022</strain>
    </source>
</reference>
<evidence type="ECO:0000259" key="2">
    <source>
        <dbReference type="Pfam" id="PF14534"/>
    </source>
</evidence>
<feature type="domain" description="DUF4440" evidence="2">
    <location>
        <begin position="29"/>
        <end position="138"/>
    </location>
</feature>
<evidence type="ECO:0000313" key="3">
    <source>
        <dbReference type="EMBL" id="OZY87050.1"/>
    </source>
</evidence>
<feature type="signal peptide" evidence="1">
    <location>
        <begin position="1"/>
        <end position="20"/>
    </location>
</feature>
<dbReference type="Pfam" id="PF14534">
    <property type="entry name" value="DUF4440"/>
    <property type="match status" value="1"/>
</dbReference>
<dbReference type="AlphaFoldDB" id="A0A266QB69"/>
<evidence type="ECO:0000256" key="1">
    <source>
        <dbReference type="SAM" id="SignalP"/>
    </source>
</evidence>
<protein>
    <submittedName>
        <fullName evidence="3">DUF4440 domain-containing protein</fullName>
    </submittedName>
</protein>
<comment type="caution">
    <text evidence="3">The sequence shown here is derived from an EMBL/GenBank/DDBJ whole genome shotgun (WGS) entry which is preliminary data.</text>
</comment>
<evidence type="ECO:0000313" key="4">
    <source>
        <dbReference type="Proteomes" id="UP000216101"/>
    </source>
</evidence>
<feature type="chain" id="PRO_5012672917" evidence="1">
    <location>
        <begin position="21"/>
        <end position="152"/>
    </location>
</feature>
<keyword evidence="4" id="KW-1185">Reference proteome</keyword>
<dbReference type="SUPFAM" id="SSF54427">
    <property type="entry name" value="NTF2-like"/>
    <property type="match status" value="1"/>
</dbReference>
<dbReference type="Gene3D" id="3.10.450.50">
    <property type="match status" value="1"/>
</dbReference>